<dbReference type="SMART" id="SM01139">
    <property type="entry name" value="Drf_FH3"/>
    <property type="match status" value="1"/>
</dbReference>
<accession>A0A8J4V5P7</accession>
<organism evidence="8 9">
    <name type="scientific">Polysphondylium violaceum</name>
    <dbReference type="NCBI Taxonomy" id="133409"/>
    <lineage>
        <taxon>Eukaryota</taxon>
        <taxon>Amoebozoa</taxon>
        <taxon>Evosea</taxon>
        <taxon>Eumycetozoa</taxon>
        <taxon>Dictyostelia</taxon>
        <taxon>Dictyosteliales</taxon>
        <taxon>Dictyosteliaceae</taxon>
        <taxon>Polysphondylium</taxon>
    </lineage>
</organism>
<evidence type="ECO:0008006" key="10">
    <source>
        <dbReference type="Google" id="ProtNLM"/>
    </source>
</evidence>
<keyword evidence="9" id="KW-1185">Reference proteome</keyword>
<dbReference type="InterPro" id="IPR015425">
    <property type="entry name" value="FH2_Formin"/>
</dbReference>
<dbReference type="SUPFAM" id="SSF101447">
    <property type="entry name" value="Formin homology 2 domain (FH2 domain)"/>
    <property type="match status" value="1"/>
</dbReference>
<evidence type="ECO:0000256" key="3">
    <source>
        <dbReference type="ARBA" id="ARBA00023203"/>
    </source>
</evidence>
<dbReference type="AlphaFoldDB" id="A0A8J4V5P7"/>
<feature type="region of interest" description="Disordered" evidence="5">
    <location>
        <begin position="845"/>
        <end position="876"/>
    </location>
</feature>
<feature type="compositionally biased region" description="Acidic residues" evidence="5">
    <location>
        <begin position="453"/>
        <end position="464"/>
    </location>
</feature>
<dbReference type="PANTHER" id="PTHR45725">
    <property type="entry name" value="FORMIN HOMOLOGY 2 FAMILY MEMBER"/>
    <property type="match status" value="1"/>
</dbReference>
<dbReference type="InterPro" id="IPR016024">
    <property type="entry name" value="ARM-type_fold"/>
</dbReference>
<evidence type="ECO:0000313" key="9">
    <source>
        <dbReference type="Proteomes" id="UP000695562"/>
    </source>
</evidence>
<feature type="compositionally biased region" description="Basic and acidic residues" evidence="5">
    <location>
        <begin position="950"/>
        <end position="973"/>
    </location>
</feature>
<dbReference type="GO" id="GO:0005522">
    <property type="term" value="F:profilin binding"/>
    <property type="evidence" value="ECO:0007669"/>
    <property type="project" value="TreeGrafter"/>
</dbReference>
<dbReference type="InterPro" id="IPR010473">
    <property type="entry name" value="GTPase-bd"/>
</dbReference>
<name>A0A8J4V5P7_9MYCE</name>
<evidence type="ECO:0000259" key="6">
    <source>
        <dbReference type="PROSITE" id="PS51232"/>
    </source>
</evidence>
<dbReference type="PROSITE" id="PS51232">
    <property type="entry name" value="GBD_FH3"/>
    <property type="match status" value="1"/>
</dbReference>
<feature type="domain" description="FH2" evidence="7">
    <location>
        <begin position="542"/>
        <end position="963"/>
    </location>
</feature>
<dbReference type="Pfam" id="PF06371">
    <property type="entry name" value="Drf_GBD"/>
    <property type="match status" value="1"/>
</dbReference>
<proteinExistence type="inferred from homology"/>
<dbReference type="Pfam" id="PF06367">
    <property type="entry name" value="Drf_FH3"/>
    <property type="match status" value="1"/>
</dbReference>
<feature type="compositionally biased region" description="Basic and acidic residues" evidence="5">
    <location>
        <begin position="465"/>
        <end position="475"/>
    </location>
</feature>
<dbReference type="GO" id="GO:0030041">
    <property type="term" value="P:actin filament polymerization"/>
    <property type="evidence" value="ECO:0007669"/>
    <property type="project" value="TreeGrafter"/>
</dbReference>
<evidence type="ECO:0000256" key="5">
    <source>
        <dbReference type="SAM" id="MobiDB-lite"/>
    </source>
</evidence>
<dbReference type="SMART" id="SM00498">
    <property type="entry name" value="FH2"/>
    <property type="match status" value="1"/>
</dbReference>
<dbReference type="InterPro" id="IPR042201">
    <property type="entry name" value="FH2_Formin_sf"/>
</dbReference>
<feature type="compositionally biased region" description="Low complexity" evidence="5">
    <location>
        <begin position="978"/>
        <end position="1000"/>
    </location>
</feature>
<dbReference type="InterPro" id="IPR014768">
    <property type="entry name" value="GBD/FH3_dom"/>
</dbReference>
<dbReference type="GO" id="GO:0031267">
    <property type="term" value="F:small GTPase binding"/>
    <property type="evidence" value="ECO:0007669"/>
    <property type="project" value="InterPro"/>
</dbReference>
<feature type="compositionally biased region" description="Basic residues" evidence="5">
    <location>
        <begin position="1050"/>
        <end position="1064"/>
    </location>
</feature>
<dbReference type="InterPro" id="IPR051425">
    <property type="entry name" value="Formin_Homology"/>
</dbReference>
<dbReference type="GO" id="GO:0070060">
    <property type="term" value="P:'de novo' actin filament nucleation"/>
    <property type="evidence" value="ECO:0007669"/>
    <property type="project" value="TreeGrafter"/>
</dbReference>
<feature type="compositionally biased region" description="Pro residues" evidence="5">
    <location>
        <begin position="521"/>
        <end position="536"/>
    </location>
</feature>
<dbReference type="Pfam" id="PF02181">
    <property type="entry name" value="FH2"/>
    <property type="match status" value="1"/>
</dbReference>
<dbReference type="InterPro" id="IPR011989">
    <property type="entry name" value="ARM-like"/>
</dbReference>
<dbReference type="Proteomes" id="UP000695562">
    <property type="component" value="Unassembled WGS sequence"/>
</dbReference>
<dbReference type="GO" id="GO:0015629">
    <property type="term" value="C:actin cytoskeleton"/>
    <property type="evidence" value="ECO:0007669"/>
    <property type="project" value="TreeGrafter"/>
</dbReference>
<feature type="compositionally biased region" description="Basic and acidic residues" evidence="5">
    <location>
        <begin position="1065"/>
        <end position="1077"/>
    </location>
</feature>
<dbReference type="OrthoDB" id="1104827at2759"/>
<dbReference type="PROSITE" id="PS51444">
    <property type="entry name" value="FH2"/>
    <property type="match status" value="1"/>
</dbReference>
<dbReference type="GO" id="GO:0051015">
    <property type="term" value="F:actin filament binding"/>
    <property type="evidence" value="ECO:0007669"/>
    <property type="project" value="TreeGrafter"/>
</dbReference>
<evidence type="ECO:0000256" key="1">
    <source>
        <dbReference type="ARBA" id="ARBA00008214"/>
    </source>
</evidence>
<dbReference type="EMBL" id="AJWJ01000315">
    <property type="protein sequence ID" value="KAF2072044.1"/>
    <property type="molecule type" value="Genomic_DNA"/>
</dbReference>
<dbReference type="SUPFAM" id="SSF48371">
    <property type="entry name" value="ARM repeat"/>
    <property type="match status" value="1"/>
</dbReference>
<comment type="caution">
    <text evidence="8">The sequence shown here is derived from an EMBL/GenBank/DDBJ whole genome shotgun (WGS) entry which is preliminary data.</text>
</comment>
<feature type="compositionally biased region" description="Acidic residues" evidence="5">
    <location>
        <begin position="1094"/>
        <end position="1136"/>
    </location>
</feature>
<evidence type="ECO:0000256" key="2">
    <source>
        <dbReference type="ARBA" id="ARBA00023054"/>
    </source>
</evidence>
<comment type="similarity">
    <text evidence="1">Belongs to the formin homology family. Diaphanous subfamily.</text>
</comment>
<dbReference type="Gene3D" id="1.20.58.2220">
    <property type="entry name" value="Formin, FH2 domain"/>
    <property type="match status" value="1"/>
</dbReference>
<dbReference type="SMART" id="SM01140">
    <property type="entry name" value="Drf_GBD"/>
    <property type="match status" value="1"/>
</dbReference>
<dbReference type="Gene3D" id="1.25.10.10">
    <property type="entry name" value="Leucine-rich Repeat Variant"/>
    <property type="match status" value="1"/>
</dbReference>
<feature type="domain" description="GBD/FH3" evidence="6">
    <location>
        <begin position="10"/>
        <end position="381"/>
    </location>
</feature>
<dbReference type="PANTHER" id="PTHR45725:SF1">
    <property type="entry name" value="DISHEVELLED ASSOCIATED ACTIVATOR OF MORPHOGENESIS, ISOFORM D"/>
    <property type="match status" value="1"/>
</dbReference>
<dbReference type="InterPro" id="IPR010472">
    <property type="entry name" value="FH3_dom"/>
</dbReference>
<sequence length="1150" mass="129420">MVKLFGKSKKKEEDPSSIDAAFQSVLEEIGVPESEKKHLMTMDIARKQQLTQSYQSKLIAKKEFGTKSKKKSVVSQSPQYFVDGLKAEPTKELLTCLRVRLGNQPLKWLREFINIEGVSLLIKVLIDNEIKQVKNQEDIYKIAQCLHSLKLIMNTKMGLDSVMKIPNSINSICLTLDTSHLKTKIMISELLTALCIVHGKGHALVLSGMDNYREVKRERKPFLHLIQGLKNTSGSLQSVTFGLINTLISCSTDVNERTKIRSQFKKIGLVQIIQELEPEYANNPDLATQRDLYEQESRWDEQEIIESVRGDVSDDNPESIFRAIRERTHGEPHSPAFVSILKLLLKSFSEDDSTGYGTSLSNYLFIEKILNKINGGEVITDDLGEFFGGGMEINHVSGEKAVLIQKEIEDLKKQKKKDSEKLHEKDILVTKLAKRLKRLEEAVKKGGLHIDEEDSFDIPDFEGDGFDHSPSKIGDKPTISKTAPAPKKDLSFNTVKAPNESSNFLSGIETEAASASGAPIPGGPGGPPPPPPPPGKMAPATPQLCSRPPNVKLKSYQWSKYRTRNVQNTFWKMVDHAKYSECLPYEQIEFLFAAAVIEKKEKELKKGSEVTVIDPKRAQNVGILLSRFKNFNLDQIRDAIINLDDSILDLETINQLVKYIPSKEELDAIKSFKSAQESVEETERMRLGKAEVFFDKLADIPRLAQRIQALHFKLNFPEKLYQAKPDIRKFNEGLSELQNNNIMSIMELVLSIGNFINFGTNRGNASGFAIDSINKLADTKSNVREKYSLVHYIIELLEKTQPKLLDFPSEIPNVIEAATLSYNQSCNEIKLLRAGLVKLQKEMFGDSNNSANQNNDEDDSGGEKPQPINEPLKDDDPLKAKLSEFLLASKTEISDAEKLISETEALYQKVAKFYGEEPGKVPPEEFLAIFKRFTDTFVLSLKDIERENAMKERADKRKQDKKSSDKKKKEILSKLKKVASPNGSSGSSKSTDSPASSVSSQDDEDEEAIREYIKAIKDQSSPSSRGDSSETEGMMDDVLNLIRDGDFRTIRRNHLSKKGPKPKRSVIDKPTRPKVLDDTPSSTYSSVSSIYDAEPLDISDEEEDDDEIEEDEDESNDEYDDDDIESDDDEEEDDEQERNFNDSDYSPTNQ</sequence>
<keyword evidence="2 4" id="KW-0175">Coiled coil</keyword>
<evidence type="ECO:0000256" key="4">
    <source>
        <dbReference type="SAM" id="Coils"/>
    </source>
</evidence>
<protein>
    <recommendedName>
        <fullName evidence="10">Actin binding protein</fullName>
    </recommendedName>
</protein>
<evidence type="ECO:0000259" key="7">
    <source>
        <dbReference type="PROSITE" id="PS51444"/>
    </source>
</evidence>
<evidence type="ECO:0000313" key="8">
    <source>
        <dbReference type="EMBL" id="KAF2072044.1"/>
    </source>
</evidence>
<feature type="coiled-coil region" evidence="4">
    <location>
        <begin position="401"/>
        <end position="442"/>
    </location>
</feature>
<reference evidence="8" key="1">
    <citation type="submission" date="2020-01" db="EMBL/GenBank/DDBJ databases">
        <title>Development of genomics and gene disruption for Polysphondylium violaceum indicates a role for the polyketide synthase stlB in stalk morphogenesis.</title>
        <authorList>
            <person name="Narita B."/>
            <person name="Kawabe Y."/>
            <person name="Kin K."/>
            <person name="Saito T."/>
            <person name="Gibbs R."/>
            <person name="Kuspa A."/>
            <person name="Muzny D."/>
            <person name="Queller D."/>
            <person name="Richards S."/>
            <person name="Strassman J."/>
            <person name="Sucgang R."/>
            <person name="Worley K."/>
            <person name="Schaap P."/>
        </authorList>
    </citation>
    <scope>NUCLEOTIDE SEQUENCE</scope>
    <source>
        <strain evidence="8">QSvi11</strain>
    </source>
</reference>
<gene>
    <name evidence="8" type="ORF">CYY_006634</name>
</gene>
<feature type="region of interest" description="Disordered" evidence="5">
    <location>
        <begin position="514"/>
        <end position="548"/>
    </location>
</feature>
<feature type="region of interest" description="Disordered" evidence="5">
    <location>
        <begin position="950"/>
        <end position="1150"/>
    </location>
</feature>
<feature type="region of interest" description="Disordered" evidence="5">
    <location>
        <begin position="453"/>
        <end position="495"/>
    </location>
</feature>
<keyword evidence="3" id="KW-0009">Actin-binding</keyword>